<dbReference type="RefSeq" id="WP_143372229.1">
    <property type="nucleotide sequence ID" value="NZ_VJVZ01000002.1"/>
</dbReference>
<dbReference type="InterPro" id="IPR025665">
    <property type="entry name" value="Beta-barrel_OMP_2"/>
</dbReference>
<name>A0A552V8D6_9FLAO</name>
<reference evidence="2 3" key="1">
    <citation type="submission" date="2019-07" db="EMBL/GenBank/DDBJ databases">
        <title>Flavobacterium sp. nov., isolated from glacier ice.</title>
        <authorList>
            <person name="Liu Q."/>
            <person name="Xin Y.-H."/>
        </authorList>
    </citation>
    <scope>NUCLEOTIDE SEQUENCE [LARGE SCALE GENOMIC DNA]</scope>
    <source>
        <strain evidence="2 3">ZT4R6</strain>
    </source>
</reference>
<evidence type="ECO:0000259" key="1">
    <source>
        <dbReference type="Pfam" id="PF13568"/>
    </source>
</evidence>
<dbReference type="OrthoDB" id="893738at2"/>
<gene>
    <name evidence="2" type="ORF">FMM05_04970</name>
</gene>
<dbReference type="AlphaFoldDB" id="A0A552V8D6"/>
<dbReference type="Proteomes" id="UP000320643">
    <property type="component" value="Unassembled WGS sequence"/>
</dbReference>
<evidence type="ECO:0000313" key="2">
    <source>
        <dbReference type="EMBL" id="TRW26731.1"/>
    </source>
</evidence>
<evidence type="ECO:0000313" key="3">
    <source>
        <dbReference type="Proteomes" id="UP000320643"/>
    </source>
</evidence>
<accession>A0A552V8D6</accession>
<protein>
    <submittedName>
        <fullName evidence="2">PorT family protein</fullName>
    </submittedName>
</protein>
<proteinExistence type="predicted"/>
<keyword evidence="3" id="KW-1185">Reference proteome</keyword>
<sequence length="219" mass="24816">MKNTLHILLCALFTTLIVAQEKDKVKIGINAGATLANFTGNDVADEYKYGFDFLAGLSLEVPLNNKFSAFMNINYERKTPKATFMEYGYDYNTGFEGMMRYEQKVILQYITVPLNIRYYIGSKKNFFINAGPYVSFYVDDIIKVNGETIREWRGSSDFKPVDFGVNLGAGTRLKVGNTSDINIELRNNFGLSNIDDTEGYSDVIKTNAFNLIVNWAFEL</sequence>
<comment type="caution">
    <text evidence="2">The sequence shown here is derived from an EMBL/GenBank/DDBJ whole genome shotgun (WGS) entry which is preliminary data.</text>
</comment>
<organism evidence="2 3">
    <name type="scientific">Flavobacterium zepuense</name>
    <dbReference type="NCBI Taxonomy" id="2593302"/>
    <lineage>
        <taxon>Bacteria</taxon>
        <taxon>Pseudomonadati</taxon>
        <taxon>Bacteroidota</taxon>
        <taxon>Flavobacteriia</taxon>
        <taxon>Flavobacteriales</taxon>
        <taxon>Flavobacteriaceae</taxon>
        <taxon>Flavobacterium</taxon>
    </lineage>
</organism>
<dbReference type="EMBL" id="VJVZ01000002">
    <property type="protein sequence ID" value="TRW26731.1"/>
    <property type="molecule type" value="Genomic_DNA"/>
</dbReference>
<feature type="domain" description="Outer membrane protein beta-barrel" evidence="1">
    <location>
        <begin position="19"/>
        <end position="195"/>
    </location>
</feature>
<dbReference type="Pfam" id="PF13568">
    <property type="entry name" value="OMP_b-brl_2"/>
    <property type="match status" value="1"/>
</dbReference>